<dbReference type="SUPFAM" id="SSF63724">
    <property type="entry name" value="Cytolysin/lectin"/>
    <property type="match status" value="1"/>
</dbReference>
<dbReference type="Pfam" id="PF07367">
    <property type="entry name" value="FB_lectin"/>
    <property type="match status" value="1"/>
</dbReference>
<evidence type="ECO:0000313" key="1">
    <source>
        <dbReference type="EMBL" id="TFY81618.1"/>
    </source>
</evidence>
<dbReference type="Proteomes" id="UP000298061">
    <property type="component" value="Unassembled WGS sequence"/>
</dbReference>
<protein>
    <recommendedName>
        <fullName evidence="3">Lectin</fullName>
    </recommendedName>
</protein>
<name>A0A4Z0A7L0_9AGAM</name>
<keyword evidence="2" id="KW-1185">Reference proteome</keyword>
<accession>A0A4Z0A7L0</accession>
<proteinExistence type="predicted"/>
<organism evidence="1 2">
    <name type="scientific">Hericium alpestre</name>
    <dbReference type="NCBI Taxonomy" id="135208"/>
    <lineage>
        <taxon>Eukaryota</taxon>
        <taxon>Fungi</taxon>
        <taxon>Dikarya</taxon>
        <taxon>Basidiomycota</taxon>
        <taxon>Agaricomycotina</taxon>
        <taxon>Agaricomycetes</taxon>
        <taxon>Russulales</taxon>
        <taxon>Hericiaceae</taxon>
        <taxon>Hericium</taxon>
    </lineage>
</organism>
<dbReference type="AlphaFoldDB" id="A0A4Z0A7L0"/>
<dbReference type="InterPro" id="IPR015926">
    <property type="entry name" value="Cytolysin/lectin"/>
</dbReference>
<reference evidence="1 2" key="1">
    <citation type="submission" date="2019-02" db="EMBL/GenBank/DDBJ databases">
        <title>Genome sequencing of the rare red list fungi Hericium alpestre (H. flagellum).</title>
        <authorList>
            <person name="Buettner E."/>
            <person name="Kellner H."/>
        </authorList>
    </citation>
    <scope>NUCLEOTIDE SEQUENCE [LARGE SCALE GENOMIC DNA]</scope>
    <source>
        <strain evidence="1 2">DSM 108284</strain>
    </source>
</reference>
<dbReference type="OrthoDB" id="4791458at2759"/>
<evidence type="ECO:0000313" key="2">
    <source>
        <dbReference type="Proteomes" id="UP000298061"/>
    </source>
</evidence>
<dbReference type="Gene3D" id="2.60.270.20">
    <property type="entry name" value="Cytolysin/lectin"/>
    <property type="match status" value="1"/>
</dbReference>
<dbReference type="EMBL" id="SFCI01000191">
    <property type="protein sequence ID" value="TFY81618.1"/>
    <property type="molecule type" value="Genomic_DNA"/>
</dbReference>
<comment type="caution">
    <text evidence="1">The sequence shown here is derived from an EMBL/GenBank/DDBJ whole genome shotgun (WGS) entry which is preliminary data.</text>
</comment>
<gene>
    <name evidence="1" type="ORF">EWM64_g2388</name>
</gene>
<evidence type="ECO:0008006" key="3">
    <source>
        <dbReference type="Google" id="ProtNLM"/>
    </source>
</evidence>
<sequence>MAYVFNVIIAQSLTTDAFFVAEKSVWHYAGGGVWKHPGNSGEPGVVKKTFVLNGSGTCGALRFANEKGEYLVAVLGIHNDRVWVDVASDLGPSDVLGQILPKWYDGGPYSTVSPSGRVRKNTSGGKLVDMNVTQRSGSTVEVFITIGNNEEVQ</sequence>
<dbReference type="InterPro" id="IPR009960">
    <property type="entry name" value="Fruit_body_lectin_fun"/>
</dbReference>